<dbReference type="PANTHER" id="PTHR19853">
    <property type="entry name" value="WD REPEAT CONTAINING PROTEIN 3 WDR3"/>
    <property type="match status" value="1"/>
</dbReference>
<protein>
    <submittedName>
        <fullName evidence="5">Putative transducin family protein</fullName>
    </submittedName>
</protein>
<organism evidence="5 6">
    <name type="scientific">Streblomastix strix</name>
    <dbReference type="NCBI Taxonomy" id="222440"/>
    <lineage>
        <taxon>Eukaryota</taxon>
        <taxon>Metamonada</taxon>
        <taxon>Preaxostyla</taxon>
        <taxon>Oxymonadida</taxon>
        <taxon>Streblomastigidae</taxon>
        <taxon>Streblomastix</taxon>
    </lineage>
</organism>
<accession>A0A5J4U5Q3</accession>
<gene>
    <name evidence="5" type="ORF">EZS28_038765</name>
</gene>
<dbReference type="Gene3D" id="2.130.10.10">
    <property type="entry name" value="YVTN repeat-like/Quinoprotein amine dehydrogenase"/>
    <property type="match status" value="1"/>
</dbReference>
<dbReference type="PANTHER" id="PTHR19853:SF0">
    <property type="entry name" value="WD REPEAT-CONTAINING PROTEIN 3"/>
    <property type="match status" value="1"/>
</dbReference>
<feature type="region of interest" description="Disordered" evidence="4">
    <location>
        <begin position="173"/>
        <end position="196"/>
    </location>
</feature>
<evidence type="ECO:0000313" key="5">
    <source>
        <dbReference type="EMBL" id="KAA6365709.1"/>
    </source>
</evidence>
<dbReference type="InterPro" id="IPR051570">
    <property type="entry name" value="TBC1_cilium_biogenesis"/>
</dbReference>
<dbReference type="GO" id="GO:0032040">
    <property type="term" value="C:small-subunit processome"/>
    <property type="evidence" value="ECO:0007669"/>
    <property type="project" value="TreeGrafter"/>
</dbReference>
<dbReference type="InterPro" id="IPR015943">
    <property type="entry name" value="WD40/YVTN_repeat-like_dom_sf"/>
</dbReference>
<dbReference type="OrthoDB" id="407922at2759"/>
<dbReference type="SMART" id="SM00320">
    <property type="entry name" value="WD40"/>
    <property type="match status" value="3"/>
</dbReference>
<evidence type="ECO:0000256" key="3">
    <source>
        <dbReference type="PROSITE-ProRule" id="PRU00221"/>
    </source>
</evidence>
<reference evidence="5 6" key="1">
    <citation type="submission" date="2019-03" db="EMBL/GenBank/DDBJ databases">
        <title>Single cell metagenomics reveals metabolic interactions within the superorganism composed of flagellate Streblomastix strix and complex community of Bacteroidetes bacteria on its surface.</title>
        <authorList>
            <person name="Treitli S.C."/>
            <person name="Kolisko M."/>
            <person name="Husnik F."/>
            <person name="Keeling P."/>
            <person name="Hampl V."/>
        </authorList>
    </citation>
    <scope>NUCLEOTIDE SEQUENCE [LARGE SCALE GENOMIC DNA]</scope>
    <source>
        <strain evidence="5">ST1C</strain>
    </source>
</reference>
<dbReference type="GO" id="GO:0034388">
    <property type="term" value="C:Pwp2p-containing subcomplex of 90S preribosome"/>
    <property type="evidence" value="ECO:0007669"/>
    <property type="project" value="TreeGrafter"/>
</dbReference>
<comment type="caution">
    <text evidence="5">The sequence shown here is derived from an EMBL/GenBank/DDBJ whole genome shotgun (WGS) entry which is preliminary data.</text>
</comment>
<keyword evidence="2" id="KW-0677">Repeat</keyword>
<dbReference type="GO" id="GO:0030490">
    <property type="term" value="P:maturation of SSU-rRNA"/>
    <property type="evidence" value="ECO:0007669"/>
    <property type="project" value="TreeGrafter"/>
</dbReference>
<dbReference type="PROSITE" id="PS50082">
    <property type="entry name" value="WD_REPEATS_2"/>
    <property type="match status" value="1"/>
</dbReference>
<evidence type="ECO:0000256" key="2">
    <source>
        <dbReference type="ARBA" id="ARBA00022737"/>
    </source>
</evidence>
<dbReference type="InterPro" id="IPR036322">
    <property type="entry name" value="WD40_repeat_dom_sf"/>
</dbReference>
<evidence type="ECO:0000256" key="1">
    <source>
        <dbReference type="ARBA" id="ARBA00022574"/>
    </source>
</evidence>
<proteinExistence type="predicted"/>
<dbReference type="SUPFAM" id="SSF50978">
    <property type="entry name" value="WD40 repeat-like"/>
    <property type="match status" value="1"/>
</dbReference>
<dbReference type="AlphaFoldDB" id="A0A5J4U5Q3"/>
<evidence type="ECO:0000256" key="4">
    <source>
        <dbReference type="SAM" id="MobiDB-lite"/>
    </source>
</evidence>
<keyword evidence="1 3" id="KW-0853">WD repeat</keyword>
<feature type="repeat" description="WD" evidence="3">
    <location>
        <begin position="55"/>
        <end position="96"/>
    </location>
</feature>
<name>A0A5J4U5Q3_9EUKA</name>
<dbReference type="InterPro" id="IPR001680">
    <property type="entry name" value="WD40_rpt"/>
</dbReference>
<sequence length="248" mass="28300">MQQIYLTLQYTRTLKLNDEVLRISLSPDAKLIAAGLLYNTIQLFQANKLKYALVYYGYSLPVTILAFLDDRTLLLSGGADKDVCNWSANRGDMRGKMHGHYAAVTIECTQFLKSNKNNETTILVLTATQDGSFVFGARSDRCIRQWERSNEQIFRGEDQEEREEEELEQETIRMVDEQRQGGNNQDGTIERGTAESLKGTEALIEAIEDEEKYRKAKCTHDGIHTVELESWINQMNCQPARGLFQDNS</sequence>
<dbReference type="Pfam" id="PF00400">
    <property type="entry name" value="WD40"/>
    <property type="match status" value="1"/>
</dbReference>
<dbReference type="GO" id="GO:0030515">
    <property type="term" value="F:snoRNA binding"/>
    <property type="evidence" value="ECO:0007669"/>
    <property type="project" value="TreeGrafter"/>
</dbReference>
<dbReference type="EMBL" id="SNRW01020182">
    <property type="protein sequence ID" value="KAA6365709.1"/>
    <property type="molecule type" value="Genomic_DNA"/>
</dbReference>
<evidence type="ECO:0000313" key="6">
    <source>
        <dbReference type="Proteomes" id="UP000324800"/>
    </source>
</evidence>
<dbReference type="Proteomes" id="UP000324800">
    <property type="component" value="Unassembled WGS sequence"/>
</dbReference>